<evidence type="ECO:0000259" key="10">
    <source>
        <dbReference type="PROSITE" id="PS00624"/>
    </source>
</evidence>
<organism evidence="11 12">
    <name type="scientific">Rhinocladiella mackenziei CBS 650.93</name>
    <dbReference type="NCBI Taxonomy" id="1442369"/>
    <lineage>
        <taxon>Eukaryota</taxon>
        <taxon>Fungi</taxon>
        <taxon>Dikarya</taxon>
        <taxon>Ascomycota</taxon>
        <taxon>Pezizomycotina</taxon>
        <taxon>Eurotiomycetes</taxon>
        <taxon>Chaetothyriomycetidae</taxon>
        <taxon>Chaetothyriales</taxon>
        <taxon>Herpotrichiellaceae</taxon>
        <taxon>Rhinocladiella</taxon>
    </lineage>
</organism>
<evidence type="ECO:0000256" key="5">
    <source>
        <dbReference type="ARBA" id="ARBA00022630"/>
    </source>
</evidence>
<dbReference type="PANTHER" id="PTHR11552:SF123">
    <property type="entry name" value="GMC OXIDOREDUCTASE (AFU_ORTHOLOGUE AFUA_2G01770)-RELATED"/>
    <property type="match status" value="1"/>
</dbReference>
<evidence type="ECO:0000256" key="3">
    <source>
        <dbReference type="ARBA" id="ARBA00010790"/>
    </source>
</evidence>
<dbReference type="AlphaFoldDB" id="A0A0D2JKU5"/>
<evidence type="ECO:0000256" key="2">
    <source>
        <dbReference type="ARBA" id="ARBA00004191"/>
    </source>
</evidence>
<evidence type="ECO:0000313" key="11">
    <source>
        <dbReference type="EMBL" id="KIX10070.1"/>
    </source>
</evidence>
<dbReference type="STRING" id="1442369.A0A0D2JKU5"/>
<evidence type="ECO:0000313" key="12">
    <source>
        <dbReference type="Proteomes" id="UP000053617"/>
    </source>
</evidence>
<dbReference type="SUPFAM" id="SSF51905">
    <property type="entry name" value="FAD/NAD(P)-binding domain"/>
    <property type="match status" value="1"/>
</dbReference>
<keyword evidence="4" id="KW-0964">Secreted</keyword>
<dbReference type="GO" id="GO:0050660">
    <property type="term" value="F:flavin adenine dinucleotide binding"/>
    <property type="evidence" value="ECO:0007669"/>
    <property type="project" value="InterPro"/>
</dbReference>
<evidence type="ECO:0000256" key="8">
    <source>
        <dbReference type="ARBA" id="ARBA00049435"/>
    </source>
</evidence>
<evidence type="ECO:0000256" key="4">
    <source>
        <dbReference type="ARBA" id="ARBA00022512"/>
    </source>
</evidence>
<dbReference type="InterPro" id="IPR000172">
    <property type="entry name" value="GMC_OxRdtase_N"/>
</dbReference>
<dbReference type="InterPro" id="IPR007867">
    <property type="entry name" value="GMC_OxRtase_C"/>
</dbReference>
<dbReference type="OrthoDB" id="269227at2759"/>
<comment type="cofactor">
    <cofactor evidence="1">
        <name>FAD</name>
        <dbReference type="ChEBI" id="CHEBI:57692"/>
    </cofactor>
</comment>
<dbReference type="EMBL" id="KN847475">
    <property type="protein sequence ID" value="KIX10070.1"/>
    <property type="molecule type" value="Genomic_DNA"/>
</dbReference>
<evidence type="ECO:0000256" key="7">
    <source>
        <dbReference type="ARBA" id="ARBA00023002"/>
    </source>
</evidence>
<dbReference type="PANTHER" id="PTHR11552">
    <property type="entry name" value="GLUCOSE-METHANOL-CHOLINE GMC OXIDOREDUCTASE"/>
    <property type="match status" value="1"/>
</dbReference>
<dbReference type="Gene3D" id="3.50.50.60">
    <property type="entry name" value="FAD/NAD(P)-binding domain"/>
    <property type="match status" value="2"/>
</dbReference>
<dbReference type="RefSeq" id="XP_013277206.1">
    <property type="nucleotide sequence ID" value="XM_013421752.1"/>
</dbReference>
<accession>A0A0D2JKU5</accession>
<feature type="domain" description="Glucose-methanol-choline oxidoreductase N-terminal" evidence="10">
    <location>
        <begin position="163"/>
        <end position="177"/>
    </location>
</feature>
<keyword evidence="5" id="KW-0285">Flavoprotein</keyword>
<keyword evidence="7" id="KW-0560">Oxidoreductase</keyword>
<dbReference type="Gene3D" id="4.10.450.10">
    <property type="entry name" value="Glucose Oxidase, domain 2"/>
    <property type="match status" value="1"/>
</dbReference>
<dbReference type="Pfam" id="PF00732">
    <property type="entry name" value="GMC_oxred_N"/>
    <property type="match status" value="1"/>
</dbReference>
<sequence>MILIGTDNWSEGMWAREHKAEYDDWGEVLLYFKKAETIADPGVDTSQHGVDGPIISTGVWTTGRHFPLREPIRKAWAELGVSSNPDPNRGDLIGVGEVSENRKNGLRQISSSAYSLKGVTVFIDTLVKRVLISKDGETLRATGIECASGSAYLASKEVILSAGAYRTPQLLMLSGLGPKDHLASNSIETVLDLPDKAIERDEGRVPTASHPLLKTTRAFIGTLITYAVAYPLYPVNGPGGSHITTLLMAVQLTSKGSVRLASAGPIDSPLIDPNLYATEVDRYAIRQGVRDIAKLLLETTNCKRFVLKEKAPDSFPPLLANASDADIDARIAHSAISFCHPMGSAAMGKVVDNNLHVKGVEGLRVVYASVIPVAISAALQQAV</sequence>
<evidence type="ECO:0000256" key="6">
    <source>
        <dbReference type="ARBA" id="ARBA00022827"/>
    </source>
</evidence>
<dbReference type="GeneID" id="25289222"/>
<dbReference type="PROSITE" id="PS00624">
    <property type="entry name" value="GMC_OXRED_2"/>
    <property type="match status" value="1"/>
</dbReference>
<evidence type="ECO:0000256" key="1">
    <source>
        <dbReference type="ARBA" id="ARBA00001974"/>
    </source>
</evidence>
<proteinExistence type="inferred from homology"/>
<dbReference type="VEuPathDB" id="FungiDB:Z518_01151"/>
<dbReference type="HOGENOM" id="CLU_002865_6_3_1"/>
<dbReference type="Pfam" id="PF05199">
    <property type="entry name" value="GMC_oxred_C"/>
    <property type="match status" value="1"/>
</dbReference>
<dbReference type="GO" id="GO:0046562">
    <property type="term" value="F:beta-D-glucose oxidase activity"/>
    <property type="evidence" value="ECO:0007669"/>
    <property type="project" value="UniProtKB-EC"/>
</dbReference>
<comment type="catalytic activity">
    <reaction evidence="8">
        <text>beta-D-glucose + O2 = D-glucono-1,5-lactone + H2O2</text>
        <dbReference type="Rhea" id="RHEA:11428"/>
        <dbReference type="ChEBI" id="CHEBI:15379"/>
        <dbReference type="ChEBI" id="CHEBI:15903"/>
        <dbReference type="ChEBI" id="CHEBI:16217"/>
        <dbReference type="ChEBI" id="CHEBI:16240"/>
        <dbReference type="EC" id="1.1.3.4"/>
    </reaction>
    <physiologicalReaction direction="left-to-right" evidence="8">
        <dbReference type="Rhea" id="RHEA:11429"/>
    </physiologicalReaction>
</comment>
<reference evidence="11 12" key="1">
    <citation type="submission" date="2015-01" db="EMBL/GenBank/DDBJ databases">
        <title>The Genome Sequence of Rhinocladiella mackenzie CBS 650.93.</title>
        <authorList>
            <consortium name="The Broad Institute Genomics Platform"/>
            <person name="Cuomo C."/>
            <person name="de Hoog S."/>
            <person name="Gorbushina A."/>
            <person name="Stielow B."/>
            <person name="Teixiera M."/>
            <person name="Abouelleil A."/>
            <person name="Chapman S.B."/>
            <person name="Priest M."/>
            <person name="Young S.K."/>
            <person name="Wortman J."/>
            <person name="Nusbaum C."/>
            <person name="Birren B."/>
        </authorList>
    </citation>
    <scope>NUCLEOTIDE SEQUENCE [LARGE SCALE GENOMIC DNA]</scope>
    <source>
        <strain evidence="11 12">CBS 650.93</strain>
    </source>
</reference>
<comment type="similarity">
    <text evidence="3">Belongs to the GMC oxidoreductase family.</text>
</comment>
<dbReference type="Proteomes" id="UP000053617">
    <property type="component" value="Unassembled WGS sequence"/>
</dbReference>
<name>A0A0D2JKU5_9EURO</name>
<dbReference type="EC" id="1.1.3.4" evidence="9"/>
<keyword evidence="6" id="KW-0274">FAD</keyword>
<dbReference type="InterPro" id="IPR027424">
    <property type="entry name" value="Glucose_Oxidase_domain_2"/>
</dbReference>
<gene>
    <name evidence="11" type="ORF">Z518_01151</name>
</gene>
<keyword evidence="4" id="KW-0134">Cell wall</keyword>
<dbReference type="InterPro" id="IPR012132">
    <property type="entry name" value="GMC_OxRdtase"/>
</dbReference>
<evidence type="ECO:0000256" key="9">
    <source>
        <dbReference type="ARBA" id="ARBA00049722"/>
    </source>
</evidence>
<protein>
    <recommendedName>
        <fullName evidence="9">glucose oxidase</fullName>
        <ecNumber evidence="9">1.1.3.4</ecNumber>
    </recommendedName>
</protein>
<dbReference type="SUPFAM" id="SSF54373">
    <property type="entry name" value="FAD-linked reductases, C-terminal domain"/>
    <property type="match status" value="1"/>
</dbReference>
<dbReference type="InterPro" id="IPR036188">
    <property type="entry name" value="FAD/NAD-bd_sf"/>
</dbReference>
<comment type="subcellular location">
    <subcellularLocation>
        <location evidence="2">Secreted</location>
        <location evidence="2">Cell wall</location>
    </subcellularLocation>
</comment>
<keyword evidence="12" id="KW-1185">Reference proteome</keyword>
<dbReference type="Gene3D" id="3.30.560.10">
    <property type="entry name" value="Glucose Oxidase, domain 3"/>
    <property type="match status" value="2"/>
</dbReference>